<organism evidence="1 2">
    <name type="scientific">Staphylococcus canis</name>
    <dbReference type="NCBI Taxonomy" id="2724942"/>
    <lineage>
        <taxon>Bacteria</taxon>
        <taxon>Bacillati</taxon>
        <taxon>Bacillota</taxon>
        <taxon>Bacilli</taxon>
        <taxon>Bacillales</taxon>
        <taxon>Staphylococcaceae</taxon>
        <taxon>Staphylococcus</taxon>
    </lineage>
</organism>
<dbReference type="RefSeq" id="WP_198618330.1">
    <property type="nucleotide sequence ID" value="NZ_JABANU010000019.1"/>
</dbReference>
<keyword evidence="2" id="KW-1185">Reference proteome</keyword>
<name>A0ABS0T9Y3_9STAP</name>
<evidence type="ECO:0008006" key="3">
    <source>
        <dbReference type="Google" id="ProtNLM"/>
    </source>
</evidence>
<evidence type="ECO:0000313" key="2">
    <source>
        <dbReference type="Proteomes" id="UP000751852"/>
    </source>
</evidence>
<dbReference type="Proteomes" id="UP000751852">
    <property type="component" value="Unassembled WGS sequence"/>
</dbReference>
<reference evidence="1 2" key="1">
    <citation type="submission" date="2020-04" db="EMBL/GenBank/DDBJ databases">
        <title>Staphylococcus species from domestic dog.</title>
        <authorList>
            <person name="Paterson G.K."/>
        </authorList>
    </citation>
    <scope>NUCLEOTIDE SEQUENCE [LARGE SCALE GENOMIC DNA]</scope>
    <source>
        <strain evidence="1 2">H16/1A</strain>
    </source>
</reference>
<gene>
    <name evidence="1" type="ORF">HHH54_08085</name>
</gene>
<sequence length="73" mass="8579">MNYFISKTLNIKDENIHFEEKVEKSKFKGRLSLFYYGELSYTPSYCECCGEENKNHTVIKAGKKQSRITLPHI</sequence>
<protein>
    <recommendedName>
        <fullName evidence="3">Transposase</fullName>
    </recommendedName>
</protein>
<comment type="caution">
    <text evidence="1">The sequence shown here is derived from an EMBL/GenBank/DDBJ whole genome shotgun (WGS) entry which is preliminary data.</text>
</comment>
<proteinExistence type="predicted"/>
<evidence type="ECO:0000313" key="1">
    <source>
        <dbReference type="EMBL" id="MBI5975554.1"/>
    </source>
</evidence>
<accession>A0ABS0T9Y3</accession>
<dbReference type="EMBL" id="JABANU010000019">
    <property type="protein sequence ID" value="MBI5975554.1"/>
    <property type="molecule type" value="Genomic_DNA"/>
</dbReference>